<keyword evidence="1" id="KW-0808">Transferase</keyword>
<reference evidence="2" key="1">
    <citation type="journal article" date="2023" name="Hortic. Res.">
        <title>A chromosome-level phased genome enabling allele-level studies in sweet orange: a case study on citrus Huanglongbing tolerance.</title>
        <authorList>
            <person name="Wu B."/>
            <person name="Yu Q."/>
            <person name="Deng Z."/>
            <person name="Duan Y."/>
            <person name="Luo F."/>
            <person name="Gmitter F. Jr."/>
        </authorList>
    </citation>
    <scope>NUCLEOTIDE SEQUENCE [LARGE SCALE GENOMIC DNA]</scope>
    <source>
        <strain evidence="2">cv. Valencia</strain>
    </source>
</reference>
<accession>A0ACB8HST9</accession>
<evidence type="ECO:0000313" key="1">
    <source>
        <dbReference type="EMBL" id="KAH9677668.1"/>
    </source>
</evidence>
<sequence>MVSEPSMASMIQSNASYNFVTPVKLDRNNFILWRTQVLASVKGNGLEGFINGVLKCPEQFLPLTSTGEASSSNVSELRSTNPDFIAWVKTDQLLLSWMLSSIQQNLLSTVIDCTTSKQLWDSLNNSSDYESLTTVVLAREGTITLDDLYSLLLNHENRIEQKKGKLASDVMHHMSANVAQKGSFSGKNNNGFQKNFGGNFGGDNSSNGGYNNNGSQFAGGRNFSEVVCQICFIPGHGANRCKNRFNPSFVPQKNFGRGNFRGQYGRGRSFNGFGRGSMFPGPHFGSNFGNSYMPRGAIFQANMAYSDPAIISGYPYFNHTTGLNNFPSGFTNGFTNGFTPYAPSFTNGVPSNSAPLTQPHYAAHPEMIEDPSWYIDSGATNHITNDLGKLVNSKAYIGNEQLLVGDGNALLIEYIGSIQLVTNTFESLLLNHVLHVLKIIKNLLSVSKLLADNNVTLEFVGTSCFIKARSTRIILLEGVAKGGLYKVKSSVSSSHLQSVTKSAAVNTVTLSQNKFQSLFACLSHSTCEKLSSDFCQGSGKVCLSVVTEKTLDVNLLHRRLGHPAIHTLKTVLNSSPLQLLYANLWGPSHVVSSQDFSSVTEVVSVNSSVESIPESASVTQFQAPLTATSAADPVSPVSNSHQVAGNKWVFRIKYNPDGTILKYKARLVAKGFHQTHGVDYTETFSPVVKVSTVRVVLSIAVMNNWVLRQIDVNNAFLNGFLDEEVYMSQPEGFIDPHKPQHICKLRKALYAKVQQVIQDMQQTFALKDLGELSYFLGIEVSKIQNGIHLSQAKYIADVLAKHDLVNCSPVPTPMSTGQQLTKASDQKIAFTVNKLSQFLSNPRTAHWEACKRLLRYLKGTIHFGLQFYNCRVMQLNCFTDSDWACDRGHRKSVAGFRVYLGANLVSWSSKKQAVVSRSSTEAEYRALAHATSEVIWIQSLLVELRIQLSTTPIIWCDNQGAIALAYNLVYHAKTKHVELDIHFIRDRVASKELIVCFVPSEDQTADVLTKALTFTQFHYLRSKLNVHPRSLSSRGDVSEADDL</sequence>
<keyword evidence="1" id="KW-0548">Nucleotidyltransferase</keyword>
<gene>
    <name evidence="1" type="ORF">KPL71_025451</name>
</gene>
<dbReference type="EMBL" id="CM039178">
    <property type="protein sequence ID" value="KAH9677668.1"/>
    <property type="molecule type" value="Genomic_DNA"/>
</dbReference>
<keyword evidence="1" id="KW-0695">RNA-directed DNA polymerase</keyword>
<comment type="caution">
    <text evidence="1">The sequence shown here is derived from an EMBL/GenBank/DDBJ whole genome shotgun (WGS) entry which is preliminary data.</text>
</comment>
<name>A0ACB8HST9_CITSI</name>
<protein>
    <submittedName>
        <fullName evidence="1">Reverse transcriptase Ty1/copia-type domain-containing protein</fullName>
    </submittedName>
</protein>
<evidence type="ECO:0000313" key="2">
    <source>
        <dbReference type="Proteomes" id="UP000829398"/>
    </source>
</evidence>
<keyword evidence="2" id="KW-1185">Reference proteome</keyword>
<dbReference type="Proteomes" id="UP000829398">
    <property type="component" value="Chromosome 9"/>
</dbReference>
<proteinExistence type="predicted"/>
<organism evidence="1 2">
    <name type="scientific">Citrus sinensis</name>
    <name type="common">Sweet orange</name>
    <name type="synonym">Citrus aurantium var. sinensis</name>
    <dbReference type="NCBI Taxonomy" id="2711"/>
    <lineage>
        <taxon>Eukaryota</taxon>
        <taxon>Viridiplantae</taxon>
        <taxon>Streptophyta</taxon>
        <taxon>Embryophyta</taxon>
        <taxon>Tracheophyta</taxon>
        <taxon>Spermatophyta</taxon>
        <taxon>Magnoliopsida</taxon>
        <taxon>eudicotyledons</taxon>
        <taxon>Gunneridae</taxon>
        <taxon>Pentapetalae</taxon>
        <taxon>rosids</taxon>
        <taxon>malvids</taxon>
        <taxon>Sapindales</taxon>
        <taxon>Rutaceae</taxon>
        <taxon>Aurantioideae</taxon>
        <taxon>Citrus</taxon>
    </lineage>
</organism>